<evidence type="ECO:0000313" key="4">
    <source>
        <dbReference type="Proteomes" id="UP000015105"/>
    </source>
</evidence>
<reference evidence="4" key="1">
    <citation type="journal article" date="2014" name="Science">
        <title>Ancient hybridizations among the ancestral genomes of bread wheat.</title>
        <authorList>
            <consortium name="International Wheat Genome Sequencing Consortium,"/>
            <person name="Marcussen T."/>
            <person name="Sandve S.R."/>
            <person name="Heier L."/>
            <person name="Spannagl M."/>
            <person name="Pfeifer M."/>
            <person name="Jakobsen K.S."/>
            <person name="Wulff B.B."/>
            <person name="Steuernagel B."/>
            <person name="Mayer K.F."/>
            <person name="Olsen O.A."/>
        </authorList>
    </citation>
    <scope>NUCLEOTIDE SEQUENCE [LARGE SCALE GENOMIC DNA]</scope>
    <source>
        <strain evidence="4">cv. AL8/78</strain>
    </source>
</reference>
<proteinExistence type="predicted"/>
<evidence type="ECO:0000313" key="3">
    <source>
        <dbReference type="EnsemblPlants" id="AET6Gv20603300.10"/>
    </source>
</evidence>
<dbReference type="Gramene" id="AET6Gv20603300.10">
    <property type="protein sequence ID" value="AET6Gv20603300.10"/>
    <property type="gene ID" value="AET6Gv20603300"/>
</dbReference>
<keyword evidence="2" id="KW-1133">Transmembrane helix</keyword>
<evidence type="ECO:0000256" key="2">
    <source>
        <dbReference type="SAM" id="Phobius"/>
    </source>
</evidence>
<keyword evidence="2" id="KW-0812">Transmembrane</keyword>
<reference evidence="3" key="3">
    <citation type="journal article" date="2017" name="Nature">
        <title>Genome sequence of the progenitor of the wheat D genome Aegilops tauschii.</title>
        <authorList>
            <person name="Luo M.C."/>
            <person name="Gu Y.Q."/>
            <person name="Puiu D."/>
            <person name="Wang H."/>
            <person name="Twardziok S.O."/>
            <person name="Deal K.R."/>
            <person name="Huo N."/>
            <person name="Zhu T."/>
            <person name="Wang L."/>
            <person name="Wang Y."/>
            <person name="McGuire P.E."/>
            <person name="Liu S."/>
            <person name="Long H."/>
            <person name="Ramasamy R.K."/>
            <person name="Rodriguez J.C."/>
            <person name="Van S.L."/>
            <person name="Yuan L."/>
            <person name="Wang Z."/>
            <person name="Xia Z."/>
            <person name="Xiao L."/>
            <person name="Anderson O.D."/>
            <person name="Ouyang S."/>
            <person name="Liang Y."/>
            <person name="Zimin A.V."/>
            <person name="Pertea G."/>
            <person name="Qi P."/>
            <person name="Bennetzen J.L."/>
            <person name="Dai X."/>
            <person name="Dawson M.W."/>
            <person name="Muller H.G."/>
            <person name="Kugler K."/>
            <person name="Rivarola-Duarte L."/>
            <person name="Spannagl M."/>
            <person name="Mayer K.F.X."/>
            <person name="Lu F.H."/>
            <person name="Bevan M.W."/>
            <person name="Leroy P."/>
            <person name="Li P."/>
            <person name="You F.M."/>
            <person name="Sun Q."/>
            <person name="Liu Z."/>
            <person name="Lyons E."/>
            <person name="Wicker T."/>
            <person name="Salzberg S.L."/>
            <person name="Devos K.M."/>
            <person name="Dvorak J."/>
        </authorList>
    </citation>
    <scope>NUCLEOTIDE SEQUENCE [LARGE SCALE GENOMIC DNA]</scope>
    <source>
        <strain evidence="3">cv. AL8/78</strain>
    </source>
</reference>
<reference evidence="4" key="2">
    <citation type="journal article" date="2017" name="Nat. Plants">
        <title>The Aegilops tauschii genome reveals multiple impacts of transposons.</title>
        <authorList>
            <person name="Zhao G."/>
            <person name="Zou C."/>
            <person name="Li K."/>
            <person name="Wang K."/>
            <person name="Li T."/>
            <person name="Gao L."/>
            <person name="Zhang X."/>
            <person name="Wang H."/>
            <person name="Yang Z."/>
            <person name="Liu X."/>
            <person name="Jiang W."/>
            <person name="Mao L."/>
            <person name="Kong X."/>
            <person name="Jiao Y."/>
            <person name="Jia J."/>
        </authorList>
    </citation>
    <scope>NUCLEOTIDE SEQUENCE [LARGE SCALE GENOMIC DNA]</scope>
    <source>
        <strain evidence="4">cv. AL8/78</strain>
    </source>
</reference>
<organism evidence="3 4">
    <name type="scientific">Aegilops tauschii subsp. strangulata</name>
    <name type="common">Goatgrass</name>
    <dbReference type="NCBI Taxonomy" id="200361"/>
    <lineage>
        <taxon>Eukaryota</taxon>
        <taxon>Viridiplantae</taxon>
        <taxon>Streptophyta</taxon>
        <taxon>Embryophyta</taxon>
        <taxon>Tracheophyta</taxon>
        <taxon>Spermatophyta</taxon>
        <taxon>Magnoliopsida</taxon>
        <taxon>Liliopsida</taxon>
        <taxon>Poales</taxon>
        <taxon>Poaceae</taxon>
        <taxon>BOP clade</taxon>
        <taxon>Pooideae</taxon>
        <taxon>Triticodae</taxon>
        <taxon>Triticeae</taxon>
        <taxon>Triticinae</taxon>
        <taxon>Aegilops</taxon>
    </lineage>
</organism>
<feature type="region of interest" description="Disordered" evidence="1">
    <location>
        <begin position="1"/>
        <end position="21"/>
    </location>
</feature>
<feature type="transmembrane region" description="Helical" evidence="2">
    <location>
        <begin position="51"/>
        <end position="69"/>
    </location>
</feature>
<keyword evidence="2" id="KW-0472">Membrane</keyword>
<accession>A0A453P4B8</accession>
<reference evidence="3" key="4">
    <citation type="submission" date="2019-03" db="UniProtKB">
        <authorList>
            <consortium name="EnsemblPlants"/>
        </authorList>
    </citation>
    <scope>IDENTIFICATION</scope>
</reference>
<evidence type="ECO:0000256" key="1">
    <source>
        <dbReference type="SAM" id="MobiDB-lite"/>
    </source>
</evidence>
<dbReference type="Proteomes" id="UP000015105">
    <property type="component" value="Chromosome 6D"/>
</dbReference>
<protein>
    <submittedName>
        <fullName evidence="3">Uncharacterized protein</fullName>
    </submittedName>
</protein>
<name>A0A453P4B8_AEGTS</name>
<keyword evidence="4" id="KW-1185">Reference proteome</keyword>
<reference evidence="3" key="5">
    <citation type="journal article" date="2021" name="G3 (Bethesda)">
        <title>Aegilops tauschii genome assembly Aet v5.0 features greater sequence contiguity and improved annotation.</title>
        <authorList>
            <person name="Wang L."/>
            <person name="Zhu T."/>
            <person name="Rodriguez J.C."/>
            <person name="Deal K.R."/>
            <person name="Dubcovsky J."/>
            <person name="McGuire P.E."/>
            <person name="Lux T."/>
            <person name="Spannagl M."/>
            <person name="Mayer K.F.X."/>
            <person name="Baldrich P."/>
            <person name="Meyers B.C."/>
            <person name="Huo N."/>
            <person name="Gu Y.Q."/>
            <person name="Zhou H."/>
            <person name="Devos K.M."/>
            <person name="Bennetzen J.L."/>
            <person name="Unver T."/>
            <person name="Budak H."/>
            <person name="Gulick P.J."/>
            <person name="Galiba G."/>
            <person name="Kalapos B."/>
            <person name="Nelson D.R."/>
            <person name="Li P."/>
            <person name="You F.M."/>
            <person name="Luo M.C."/>
            <person name="Dvorak J."/>
        </authorList>
    </citation>
    <scope>NUCLEOTIDE SEQUENCE [LARGE SCALE GENOMIC DNA]</scope>
    <source>
        <strain evidence="3">cv. AL8/78</strain>
    </source>
</reference>
<dbReference type="AlphaFoldDB" id="A0A453P4B8"/>
<dbReference type="EnsemblPlants" id="AET6Gv20603300.10">
    <property type="protein sequence ID" value="AET6Gv20603300.10"/>
    <property type="gene ID" value="AET6Gv20603300"/>
</dbReference>
<sequence length="70" mass="8022">MMTVPIAVQTPQEHPRDLPPDKGDCEDCRAELWSGQGQHSSSCIPFSPEEIFVHFVIWLFLSNLLYVTYN</sequence>